<keyword evidence="3" id="KW-1185">Reference proteome</keyword>
<evidence type="ECO:0000313" key="2">
    <source>
        <dbReference type="EMBL" id="KAK8153764.1"/>
    </source>
</evidence>
<proteinExistence type="predicted"/>
<dbReference type="EMBL" id="JBBWUH010000012">
    <property type="protein sequence ID" value="KAK8153764.1"/>
    <property type="molecule type" value="Genomic_DNA"/>
</dbReference>
<evidence type="ECO:0000256" key="1">
    <source>
        <dbReference type="SAM" id="MobiDB-lite"/>
    </source>
</evidence>
<dbReference type="Proteomes" id="UP001456524">
    <property type="component" value="Unassembled WGS sequence"/>
</dbReference>
<protein>
    <submittedName>
        <fullName evidence="2">Uncharacterized protein</fullName>
    </submittedName>
</protein>
<comment type="caution">
    <text evidence="2">The sequence shown here is derived from an EMBL/GenBank/DDBJ whole genome shotgun (WGS) entry which is preliminary data.</text>
</comment>
<feature type="region of interest" description="Disordered" evidence="1">
    <location>
        <begin position="61"/>
        <end position="90"/>
    </location>
</feature>
<accession>A0ABR1XGQ8</accession>
<organism evidence="2 3">
    <name type="scientific">Phyllosticta citrichinensis</name>
    <dbReference type="NCBI Taxonomy" id="1130410"/>
    <lineage>
        <taxon>Eukaryota</taxon>
        <taxon>Fungi</taxon>
        <taxon>Dikarya</taxon>
        <taxon>Ascomycota</taxon>
        <taxon>Pezizomycotina</taxon>
        <taxon>Dothideomycetes</taxon>
        <taxon>Dothideomycetes incertae sedis</taxon>
        <taxon>Botryosphaeriales</taxon>
        <taxon>Phyllostictaceae</taxon>
        <taxon>Phyllosticta</taxon>
    </lineage>
</organism>
<name>A0ABR1XGQ8_9PEZI</name>
<gene>
    <name evidence="2" type="ORF">IWX90DRAFT_77750</name>
</gene>
<feature type="region of interest" description="Disordered" evidence="1">
    <location>
        <begin position="1"/>
        <end position="22"/>
    </location>
</feature>
<evidence type="ECO:0000313" key="3">
    <source>
        <dbReference type="Proteomes" id="UP001456524"/>
    </source>
</evidence>
<sequence length="216" mass="23671">MASPGTVATPREHPYTAADGTRELSFATATHSPGTRKSRYWNCMIWKHSLTRCLPSHRRALSQTKHHHASEPYPSPSHPSLQVYRPTSSPKSLSQCSHSILVTTKSTHSSFSGSTGLVVPGGIATLDTQGNQQNAAIARNTLHLQDRSFQVTFSIFAGRLTSRFLDSVQRRVQAVEDAAEIGVWMELVLVDMFDLTATVSSSYSELFQLVWASLGG</sequence>
<reference evidence="2 3" key="1">
    <citation type="journal article" date="2022" name="G3 (Bethesda)">
        <title>Enemy or ally: a genomic approach to elucidate the lifestyle of Phyllosticta citrichinaensis.</title>
        <authorList>
            <person name="Buijs V.A."/>
            <person name="Groenewald J.Z."/>
            <person name="Haridas S."/>
            <person name="LaButti K.M."/>
            <person name="Lipzen A."/>
            <person name="Martin F.M."/>
            <person name="Barry K."/>
            <person name="Grigoriev I.V."/>
            <person name="Crous P.W."/>
            <person name="Seidl M.F."/>
        </authorList>
    </citation>
    <scope>NUCLEOTIDE SEQUENCE [LARGE SCALE GENOMIC DNA]</scope>
    <source>
        <strain evidence="2 3">CBS 129764</strain>
    </source>
</reference>